<dbReference type="GO" id="GO:0000981">
    <property type="term" value="F:DNA-binding transcription factor activity, RNA polymerase II-specific"/>
    <property type="evidence" value="ECO:0007669"/>
    <property type="project" value="InterPro"/>
</dbReference>
<dbReference type="Proteomes" id="UP000015453">
    <property type="component" value="Unassembled WGS sequence"/>
</dbReference>
<dbReference type="EMBL" id="AUSU01008989">
    <property type="protein sequence ID" value="EPS58685.1"/>
    <property type="molecule type" value="Genomic_DNA"/>
</dbReference>
<evidence type="ECO:0000313" key="14">
    <source>
        <dbReference type="EMBL" id="EPS58685.1"/>
    </source>
</evidence>
<evidence type="ECO:0000259" key="12">
    <source>
        <dbReference type="PROSITE" id="PS50071"/>
    </source>
</evidence>
<evidence type="ECO:0008006" key="16">
    <source>
        <dbReference type="Google" id="ProtNLM"/>
    </source>
</evidence>
<dbReference type="GO" id="GO:0005634">
    <property type="term" value="C:nucleus"/>
    <property type="evidence" value="ECO:0007669"/>
    <property type="project" value="UniProtKB-SubCell"/>
</dbReference>
<dbReference type="GO" id="GO:0003677">
    <property type="term" value="F:DNA binding"/>
    <property type="evidence" value="ECO:0007669"/>
    <property type="project" value="UniProtKB-UniRule"/>
</dbReference>
<evidence type="ECO:0000313" key="15">
    <source>
        <dbReference type="Proteomes" id="UP000015453"/>
    </source>
</evidence>
<evidence type="ECO:0000256" key="2">
    <source>
        <dbReference type="ARBA" id="ARBA00006789"/>
    </source>
</evidence>
<dbReference type="InterPro" id="IPR017970">
    <property type="entry name" value="Homeobox_CS"/>
</dbReference>
<dbReference type="FunFam" id="1.10.10.60:FF:000229">
    <property type="entry name" value="Homeobox-leucine zipper protein HDG1"/>
    <property type="match status" value="1"/>
</dbReference>
<organism evidence="14 15">
    <name type="scientific">Genlisea aurea</name>
    <dbReference type="NCBI Taxonomy" id="192259"/>
    <lineage>
        <taxon>Eukaryota</taxon>
        <taxon>Viridiplantae</taxon>
        <taxon>Streptophyta</taxon>
        <taxon>Embryophyta</taxon>
        <taxon>Tracheophyta</taxon>
        <taxon>Spermatophyta</taxon>
        <taxon>Magnoliopsida</taxon>
        <taxon>eudicotyledons</taxon>
        <taxon>Gunneridae</taxon>
        <taxon>Pentapetalae</taxon>
        <taxon>asterids</taxon>
        <taxon>lamiids</taxon>
        <taxon>Lamiales</taxon>
        <taxon>Lentibulariaceae</taxon>
        <taxon>Genlisea</taxon>
    </lineage>
</organism>
<evidence type="ECO:0000256" key="11">
    <source>
        <dbReference type="SAM" id="Coils"/>
    </source>
</evidence>
<evidence type="ECO:0000259" key="13">
    <source>
        <dbReference type="PROSITE" id="PS50848"/>
    </source>
</evidence>
<evidence type="ECO:0000256" key="6">
    <source>
        <dbReference type="ARBA" id="ARBA00023155"/>
    </source>
</evidence>
<feature type="domain" description="Homeobox" evidence="12">
    <location>
        <begin position="4"/>
        <end position="64"/>
    </location>
</feature>
<keyword evidence="6 9" id="KW-0371">Homeobox</keyword>
<keyword evidence="15" id="KW-1185">Reference proteome</keyword>
<dbReference type="Pfam" id="PF00046">
    <property type="entry name" value="Homeodomain"/>
    <property type="match status" value="1"/>
</dbReference>
<proteinExistence type="inferred from homology"/>
<dbReference type="SUPFAM" id="SSF46689">
    <property type="entry name" value="Homeodomain-like"/>
    <property type="match status" value="1"/>
</dbReference>
<keyword evidence="7" id="KW-0804">Transcription</keyword>
<comment type="similarity">
    <text evidence="2">Belongs to the HD-ZIP homeobox family. Class IV subfamily.</text>
</comment>
<dbReference type="InterPro" id="IPR009057">
    <property type="entry name" value="Homeodomain-like_sf"/>
</dbReference>
<dbReference type="GO" id="GO:0008289">
    <property type="term" value="F:lipid binding"/>
    <property type="evidence" value="ECO:0007669"/>
    <property type="project" value="InterPro"/>
</dbReference>
<evidence type="ECO:0000256" key="1">
    <source>
        <dbReference type="ARBA" id="ARBA00004123"/>
    </source>
</evidence>
<dbReference type="PROSITE" id="PS00027">
    <property type="entry name" value="HOMEOBOX_1"/>
    <property type="match status" value="1"/>
</dbReference>
<comment type="subcellular location">
    <subcellularLocation>
        <location evidence="1 9 10">Nucleus</location>
    </subcellularLocation>
</comment>
<protein>
    <recommendedName>
        <fullName evidence="16">Homeobox domain-containing protein</fullName>
    </recommendedName>
</protein>
<gene>
    <name evidence="14" type="ORF">M569_16129</name>
</gene>
<dbReference type="InterPro" id="IPR042160">
    <property type="entry name" value="HD-Zip_IV"/>
</dbReference>
<dbReference type="Gene3D" id="1.10.10.60">
    <property type="entry name" value="Homeodomain-like"/>
    <property type="match status" value="1"/>
</dbReference>
<dbReference type="CDD" id="cd00086">
    <property type="entry name" value="homeodomain"/>
    <property type="match status" value="1"/>
</dbReference>
<evidence type="ECO:0000256" key="3">
    <source>
        <dbReference type="ARBA" id="ARBA00023015"/>
    </source>
</evidence>
<evidence type="ECO:0000256" key="7">
    <source>
        <dbReference type="ARBA" id="ARBA00023163"/>
    </source>
</evidence>
<reference evidence="14 15" key="1">
    <citation type="journal article" date="2013" name="BMC Genomics">
        <title>The miniature genome of a carnivorous plant Genlisea aurea contains a low number of genes and short non-coding sequences.</title>
        <authorList>
            <person name="Leushkin E.V."/>
            <person name="Sutormin R.A."/>
            <person name="Nabieva E.R."/>
            <person name="Penin A.A."/>
            <person name="Kondrashov A.S."/>
            <person name="Logacheva M.D."/>
        </authorList>
    </citation>
    <scope>NUCLEOTIDE SEQUENCE [LARGE SCALE GENOMIC DNA]</scope>
</reference>
<dbReference type="PROSITE" id="PS50848">
    <property type="entry name" value="START"/>
    <property type="match status" value="1"/>
</dbReference>
<feature type="non-terminal residue" evidence="14">
    <location>
        <position position="300"/>
    </location>
</feature>
<evidence type="ECO:0000256" key="8">
    <source>
        <dbReference type="ARBA" id="ARBA00023242"/>
    </source>
</evidence>
<evidence type="ECO:0000256" key="5">
    <source>
        <dbReference type="ARBA" id="ARBA00023125"/>
    </source>
</evidence>
<name>S8BVP0_9LAMI</name>
<evidence type="ECO:0000256" key="9">
    <source>
        <dbReference type="PROSITE-ProRule" id="PRU00108"/>
    </source>
</evidence>
<dbReference type="PROSITE" id="PS50071">
    <property type="entry name" value="HOMEOBOX_2"/>
    <property type="match status" value="1"/>
</dbReference>
<dbReference type="OrthoDB" id="6159439at2759"/>
<feature type="DNA-binding region" description="Homeobox" evidence="9">
    <location>
        <begin position="6"/>
        <end position="65"/>
    </location>
</feature>
<evidence type="ECO:0000256" key="10">
    <source>
        <dbReference type="RuleBase" id="RU000682"/>
    </source>
</evidence>
<evidence type="ECO:0000256" key="4">
    <source>
        <dbReference type="ARBA" id="ARBA00023054"/>
    </source>
</evidence>
<dbReference type="PANTHER" id="PTHR45654:SF9">
    <property type="entry name" value="HOMEOBOX-LEUCINE ZIPPER PROTEIN HDG10-RELATED"/>
    <property type="match status" value="1"/>
</dbReference>
<dbReference type="SMART" id="SM00389">
    <property type="entry name" value="HOX"/>
    <property type="match status" value="1"/>
</dbReference>
<feature type="domain" description="START" evidence="13">
    <location>
        <begin position="183"/>
        <end position="300"/>
    </location>
</feature>
<keyword evidence="8 9" id="KW-0539">Nucleus</keyword>
<accession>S8BVP0</accession>
<dbReference type="PANTHER" id="PTHR45654">
    <property type="entry name" value="HOMEOBOX-LEUCINE ZIPPER PROTEIN MERISTEM L1"/>
    <property type="match status" value="1"/>
</dbReference>
<keyword evidence="3" id="KW-0805">Transcription regulation</keyword>
<feature type="non-terminal residue" evidence="14">
    <location>
        <position position="1"/>
    </location>
</feature>
<sequence length="300" mass="34401">SDSKRSKKQYHRHSAQQIKQLEDFYKQCPHPDKNQRQQLSRELSLDVKQIKFWFQNKRTQMKAQNERADNDALRAENERIHCENLTLQHSLRNIYCPVCNGSDVSESERSNTLQILKMENARLKEEHEHAVGFISNHIGNLSNGIDIPENMQEPLVGVTPLVHKDMSQHLENYNVSHWANGLLEIDKSIIIETAIGAMNELVELLHVNEPLWIKAAVDGRQALHRDSYDKLFPKSHHFRSATARFESSKDSGEVAMAAVHLVEILLDVNKWKDMFPTIVIRAQSLDLLDTGILGGILHLV</sequence>
<keyword evidence="5 9" id="KW-0238">DNA-binding</keyword>
<dbReference type="InterPro" id="IPR002913">
    <property type="entry name" value="START_lipid-bd_dom"/>
</dbReference>
<dbReference type="AlphaFoldDB" id="S8BVP0"/>
<dbReference type="InterPro" id="IPR001356">
    <property type="entry name" value="HD"/>
</dbReference>
<comment type="caution">
    <text evidence="14">The sequence shown here is derived from an EMBL/GenBank/DDBJ whole genome shotgun (WGS) entry which is preliminary data.</text>
</comment>
<feature type="coiled-coil region" evidence="11">
    <location>
        <begin position="56"/>
        <end position="83"/>
    </location>
</feature>
<keyword evidence="4 11" id="KW-0175">Coiled coil</keyword>